<keyword evidence="4" id="KW-1185">Reference proteome</keyword>
<feature type="transmembrane region" description="Helical" evidence="2">
    <location>
        <begin position="38"/>
        <end position="56"/>
    </location>
</feature>
<keyword evidence="2" id="KW-0472">Membrane</keyword>
<sequence>MGDVSVRETAILHKAGVPEAYDAWMQYVWKDGGLNKTMVAMALGSLALGSFAFGFIRNFRRMRQQNVEVHDEQAVKAALAQAEAEGRDLRAEGVTLASRALVIATSMVVSVGLAIPAGLHFIGGFQTVGEFNTRARQIFDGIRMPRETTEEEHREFQSLVDMMYESLPLKASSHDVDAETSPESSPAASTAT</sequence>
<keyword evidence="2" id="KW-0812">Transmembrane</keyword>
<evidence type="ECO:0000256" key="1">
    <source>
        <dbReference type="SAM" id="MobiDB-lite"/>
    </source>
</evidence>
<evidence type="ECO:0000313" key="3">
    <source>
        <dbReference type="EMBL" id="EDQ89648.1"/>
    </source>
</evidence>
<name>A9UYQ7_MONBE</name>
<dbReference type="AlphaFoldDB" id="A9UYQ7"/>
<feature type="transmembrane region" description="Helical" evidence="2">
    <location>
        <begin position="100"/>
        <end position="122"/>
    </location>
</feature>
<accession>A9UYQ7</accession>
<keyword evidence="2" id="KW-1133">Transmembrane helix</keyword>
<reference evidence="3 4" key="1">
    <citation type="journal article" date="2008" name="Nature">
        <title>The genome of the choanoflagellate Monosiga brevicollis and the origin of metazoans.</title>
        <authorList>
            <consortium name="JGI Sequencing"/>
            <person name="King N."/>
            <person name="Westbrook M.J."/>
            <person name="Young S.L."/>
            <person name="Kuo A."/>
            <person name="Abedin M."/>
            <person name="Chapman J."/>
            <person name="Fairclough S."/>
            <person name="Hellsten U."/>
            <person name="Isogai Y."/>
            <person name="Letunic I."/>
            <person name="Marr M."/>
            <person name="Pincus D."/>
            <person name="Putnam N."/>
            <person name="Rokas A."/>
            <person name="Wright K.J."/>
            <person name="Zuzow R."/>
            <person name="Dirks W."/>
            <person name="Good M."/>
            <person name="Goodstein D."/>
            <person name="Lemons D."/>
            <person name="Li W."/>
            <person name="Lyons J.B."/>
            <person name="Morris A."/>
            <person name="Nichols S."/>
            <person name="Richter D.J."/>
            <person name="Salamov A."/>
            <person name="Bork P."/>
            <person name="Lim W.A."/>
            <person name="Manning G."/>
            <person name="Miller W.T."/>
            <person name="McGinnis W."/>
            <person name="Shapiro H."/>
            <person name="Tjian R."/>
            <person name="Grigoriev I.V."/>
            <person name="Rokhsar D."/>
        </authorList>
    </citation>
    <scope>NUCLEOTIDE SEQUENCE [LARGE SCALE GENOMIC DNA]</scope>
    <source>
        <strain evidence="4">MX1 / ATCC 50154</strain>
    </source>
</reference>
<evidence type="ECO:0008006" key="5">
    <source>
        <dbReference type="Google" id="ProtNLM"/>
    </source>
</evidence>
<evidence type="ECO:0000313" key="4">
    <source>
        <dbReference type="Proteomes" id="UP000001357"/>
    </source>
</evidence>
<dbReference type="RefSeq" id="XP_001745677.1">
    <property type="nucleotide sequence ID" value="XM_001745625.1"/>
</dbReference>
<feature type="region of interest" description="Disordered" evidence="1">
    <location>
        <begin position="171"/>
        <end position="192"/>
    </location>
</feature>
<evidence type="ECO:0000256" key="2">
    <source>
        <dbReference type="SAM" id="Phobius"/>
    </source>
</evidence>
<gene>
    <name evidence="3" type="ORF">MONBRDRAFT_36969</name>
</gene>
<dbReference type="KEGG" id="mbr:MONBRDRAFT_36969"/>
<dbReference type="EMBL" id="CH991550">
    <property type="protein sequence ID" value="EDQ89648.1"/>
    <property type="molecule type" value="Genomic_DNA"/>
</dbReference>
<dbReference type="Proteomes" id="UP000001357">
    <property type="component" value="Unassembled WGS sequence"/>
</dbReference>
<feature type="compositionally biased region" description="Low complexity" evidence="1">
    <location>
        <begin position="179"/>
        <end position="192"/>
    </location>
</feature>
<dbReference type="InParanoid" id="A9UYQ7"/>
<organism evidence="3 4">
    <name type="scientific">Monosiga brevicollis</name>
    <name type="common">Choanoflagellate</name>
    <dbReference type="NCBI Taxonomy" id="81824"/>
    <lineage>
        <taxon>Eukaryota</taxon>
        <taxon>Choanoflagellata</taxon>
        <taxon>Craspedida</taxon>
        <taxon>Salpingoecidae</taxon>
        <taxon>Monosiga</taxon>
    </lineage>
</organism>
<proteinExistence type="predicted"/>
<dbReference type="GeneID" id="5890888"/>
<protein>
    <recommendedName>
        <fullName evidence="5">Transmembrane protein 242</fullName>
    </recommendedName>
</protein>